<dbReference type="Gene3D" id="3.10.129.10">
    <property type="entry name" value="Hotdog Thioesterase"/>
    <property type="match status" value="1"/>
</dbReference>
<dbReference type="EMBL" id="JAEKFT010000039">
    <property type="protein sequence ID" value="MBT0963828.1"/>
    <property type="molecule type" value="Genomic_DNA"/>
</dbReference>
<dbReference type="AlphaFoldDB" id="A0A944DJ27"/>
<accession>A0A944DJ27</accession>
<gene>
    <name evidence="1" type="ORF">I8J34_21830</name>
</gene>
<dbReference type="InterPro" id="IPR029069">
    <property type="entry name" value="HotDog_dom_sf"/>
</dbReference>
<name>A0A944DJ27_DENI1</name>
<evidence type="ECO:0000313" key="1">
    <source>
        <dbReference type="EMBL" id="MBT0963828.1"/>
    </source>
</evidence>
<dbReference type="SUPFAM" id="SSF54637">
    <property type="entry name" value="Thioesterase/thiol ester dehydrase-isomerase"/>
    <property type="match status" value="1"/>
</dbReference>
<reference evidence="2" key="1">
    <citation type="journal article" date="2022" name="ISME J.">
        <title>Genetic and phylogenetic analysis of dissimilatory iodate-reducing bacteria identifies potential niches across the world's oceans.</title>
        <authorList>
            <person name="Reyes-Umana V."/>
            <person name="Henning Z."/>
            <person name="Lee K."/>
            <person name="Barnum T.P."/>
            <person name="Coates J.D."/>
        </authorList>
    </citation>
    <scope>NUCLEOTIDE SEQUENCE [LARGE SCALE GENOMIC DNA]</scope>
    <source>
        <strain evidence="2">IR12</strain>
    </source>
</reference>
<keyword evidence="2" id="KW-1185">Reference proteome</keyword>
<organism evidence="1 2">
    <name type="scientific">Denitromonas iodatirespirans</name>
    <dbReference type="NCBI Taxonomy" id="2795389"/>
    <lineage>
        <taxon>Bacteria</taxon>
        <taxon>Pseudomonadati</taxon>
        <taxon>Pseudomonadota</taxon>
        <taxon>Betaproteobacteria</taxon>
        <taxon>Rhodocyclales</taxon>
        <taxon>Zoogloeaceae</taxon>
        <taxon>Denitromonas</taxon>
    </lineage>
</organism>
<proteinExistence type="predicted"/>
<dbReference type="RefSeq" id="WP_214363755.1">
    <property type="nucleotide sequence ID" value="NZ_JAEKFT010000039.1"/>
</dbReference>
<protein>
    <submittedName>
        <fullName evidence="1">Acyl-CoA thioesterase</fullName>
    </submittedName>
</protein>
<dbReference type="Pfam" id="PF13279">
    <property type="entry name" value="4HBT_2"/>
    <property type="match status" value="1"/>
</dbReference>
<evidence type="ECO:0000313" key="2">
    <source>
        <dbReference type="Proteomes" id="UP000694660"/>
    </source>
</evidence>
<comment type="caution">
    <text evidence="1">The sequence shown here is derived from an EMBL/GenBank/DDBJ whole genome shotgun (WGS) entry which is preliminary data.</text>
</comment>
<dbReference type="CDD" id="cd00586">
    <property type="entry name" value="4HBT"/>
    <property type="match status" value="1"/>
</dbReference>
<sequence length="139" mass="16084">MKFKTSKLVRFHQCDPAGIVFYPQYLVLCNETVEDWFAQAHGVDFFDLHAKLQRGVPMRHLEAEFLAPTVHGETLEFSLVVEKVGGTSIKIRIEAWHGEQLRFCAHQTLVWADVSGPRAVPIDAEWRERFTRYLETPNE</sequence>
<dbReference type="Proteomes" id="UP000694660">
    <property type="component" value="Unassembled WGS sequence"/>
</dbReference>